<evidence type="ECO:0000313" key="1">
    <source>
        <dbReference type="EMBL" id="KAB7506662.1"/>
    </source>
</evidence>
<dbReference type="Proteomes" id="UP000326759">
    <property type="component" value="Unassembled WGS sequence"/>
</dbReference>
<proteinExistence type="predicted"/>
<dbReference type="AlphaFoldDB" id="A0A5N5TKI3"/>
<sequence>MASTRTKRNQIGISRK</sequence>
<name>A0A5N5TKI3_9CRUS</name>
<dbReference type="EMBL" id="SEYY01000711">
    <property type="protein sequence ID" value="KAB7506662.1"/>
    <property type="molecule type" value="Genomic_DNA"/>
</dbReference>
<evidence type="ECO:0000313" key="2">
    <source>
        <dbReference type="Proteomes" id="UP000326759"/>
    </source>
</evidence>
<comment type="caution">
    <text evidence="1">The sequence shown here is derived from an EMBL/GenBank/DDBJ whole genome shotgun (WGS) entry which is preliminary data.</text>
</comment>
<organism evidence="1 2">
    <name type="scientific">Armadillidium nasatum</name>
    <dbReference type="NCBI Taxonomy" id="96803"/>
    <lineage>
        <taxon>Eukaryota</taxon>
        <taxon>Metazoa</taxon>
        <taxon>Ecdysozoa</taxon>
        <taxon>Arthropoda</taxon>
        <taxon>Crustacea</taxon>
        <taxon>Multicrustacea</taxon>
        <taxon>Malacostraca</taxon>
        <taxon>Eumalacostraca</taxon>
        <taxon>Peracarida</taxon>
        <taxon>Isopoda</taxon>
        <taxon>Oniscidea</taxon>
        <taxon>Crinocheta</taxon>
        <taxon>Armadillidiidae</taxon>
        <taxon>Armadillidium</taxon>
    </lineage>
</organism>
<accession>A0A5N5TKI3</accession>
<keyword evidence="2" id="KW-1185">Reference proteome</keyword>
<gene>
    <name evidence="1" type="ORF">Anas_02211</name>
</gene>
<reference evidence="1 2" key="1">
    <citation type="journal article" date="2019" name="PLoS Biol.">
        <title>Sex chromosomes control vertical transmission of feminizing Wolbachia symbionts in an isopod.</title>
        <authorList>
            <person name="Becking T."/>
            <person name="Chebbi M.A."/>
            <person name="Giraud I."/>
            <person name="Moumen B."/>
            <person name="Laverre T."/>
            <person name="Caubet Y."/>
            <person name="Peccoud J."/>
            <person name="Gilbert C."/>
            <person name="Cordaux R."/>
        </authorList>
    </citation>
    <scope>NUCLEOTIDE SEQUENCE [LARGE SCALE GENOMIC DNA]</scope>
    <source>
        <strain evidence="1">ANa2</strain>
        <tissue evidence="1">Whole body excluding digestive tract and cuticle</tissue>
    </source>
</reference>
<protein>
    <submittedName>
        <fullName evidence="1">Uncharacterized protein</fullName>
    </submittedName>
</protein>